<keyword evidence="4" id="KW-1185">Reference proteome</keyword>
<dbReference type="AlphaFoldDB" id="A0AAV9B5U3"/>
<dbReference type="PANTHER" id="PTHR31860:SF5">
    <property type="entry name" value="ARGH (DUF639)"/>
    <property type="match status" value="1"/>
</dbReference>
<evidence type="ECO:0000313" key="3">
    <source>
        <dbReference type="EMBL" id="KAK1271444.1"/>
    </source>
</evidence>
<dbReference type="PANTHER" id="PTHR31860">
    <property type="entry name" value="HEAT-INDUCIBLE TRANSCRIPTION REPRESSOR (DUF639)-RELATED"/>
    <property type="match status" value="1"/>
</dbReference>
<protein>
    <submittedName>
        <fullName evidence="3">Uncharacterized protein</fullName>
    </submittedName>
</protein>
<name>A0AAV9B5U3_ACOGR</name>
<keyword evidence="2" id="KW-0472">Membrane</keyword>
<feature type="transmembrane region" description="Helical" evidence="2">
    <location>
        <begin position="324"/>
        <end position="356"/>
    </location>
</feature>
<comment type="caution">
    <text evidence="3">The sequence shown here is derived from an EMBL/GenBank/DDBJ whole genome shotgun (WGS) entry which is preliminary data.</text>
</comment>
<dbReference type="Proteomes" id="UP001179952">
    <property type="component" value="Unassembled WGS sequence"/>
</dbReference>
<evidence type="ECO:0000256" key="1">
    <source>
        <dbReference type="SAM" id="Coils"/>
    </source>
</evidence>
<reference evidence="3" key="1">
    <citation type="journal article" date="2023" name="Nat. Commun.">
        <title>Diploid and tetraploid genomes of Acorus and the evolution of monocots.</title>
        <authorList>
            <person name="Ma L."/>
            <person name="Liu K.W."/>
            <person name="Li Z."/>
            <person name="Hsiao Y.Y."/>
            <person name="Qi Y."/>
            <person name="Fu T."/>
            <person name="Tang G.D."/>
            <person name="Zhang D."/>
            <person name="Sun W.H."/>
            <person name="Liu D.K."/>
            <person name="Li Y."/>
            <person name="Chen G.Z."/>
            <person name="Liu X.D."/>
            <person name="Liao X.Y."/>
            <person name="Jiang Y.T."/>
            <person name="Yu X."/>
            <person name="Hao Y."/>
            <person name="Huang J."/>
            <person name="Zhao X.W."/>
            <person name="Ke S."/>
            <person name="Chen Y.Y."/>
            <person name="Wu W.L."/>
            <person name="Hsu J.L."/>
            <person name="Lin Y.F."/>
            <person name="Huang M.D."/>
            <person name="Li C.Y."/>
            <person name="Huang L."/>
            <person name="Wang Z.W."/>
            <person name="Zhao X."/>
            <person name="Zhong W.Y."/>
            <person name="Peng D.H."/>
            <person name="Ahmad S."/>
            <person name="Lan S."/>
            <person name="Zhang J.S."/>
            <person name="Tsai W.C."/>
            <person name="Van de Peer Y."/>
            <person name="Liu Z.J."/>
        </authorList>
    </citation>
    <scope>NUCLEOTIDE SEQUENCE</scope>
    <source>
        <strain evidence="3">SCP</strain>
    </source>
</reference>
<dbReference type="EMBL" id="JAUJYN010000005">
    <property type="protein sequence ID" value="KAK1271444.1"/>
    <property type="molecule type" value="Genomic_DNA"/>
</dbReference>
<keyword evidence="2" id="KW-1133">Transmembrane helix</keyword>
<accession>A0AAV9B5U3</accession>
<evidence type="ECO:0000256" key="2">
    <source>
        <dbReference type="SAM" id="Phobius"/>
    </source>
</evidence>
<organism evidence="3 4">
    <name type="scientific">Acorus gramineus</name>
    <name type="common">Dwarf sweet flag</name>
    <dbReference type="NCBI Taxonomy" id="55184"/>
    <lineage>
        <taxon>Eukaryota</taxon>
        <taxon>Viridiplantae</taxon>
        <taxon>Streptophyta</taxon>
        <taxon>Embryophyta</taxon>
        <taxon>Tracheophyta</taxon>
        <taxon>Spermatophyta</taxon>
        <taxon>Magnoliopsida</taxon>
        <taxon>Liliopsida</taxon>
        <taxon>Acoraceae</taxon>
        <taxon>Acorus</taxon>
    </lineage>
</organism>
<keyword evidence="2" id="KW-0812">Transmembrane</keyword>
<evidence type="ECO:0000313" key="4">
    <source>
        <dbReference type="Proteomes" id="UP001179952"/>
    </source>
</evidence>
<gene>
    <name evidence="3" type="ORF">QJS04_geneDACA012984</name>
</gene>
<dbReference type="InterPro" id="IPR006927">
    <property type="entry name" value="DUF639"/>
</dbReference>
<feature type="transmembrane region" description="Helical" evidence="2">
    <location>
        <begin position="426"/>
        <end position="455"/>
    </location>
</feature>
<reference evidence="3" key="2">
    <citation type="submission" date="2023-06" db="EMBL/GenBank/DDBJ databases">
        <authorList>
            <person name="Ma L."/>
            <person name="Liu K.-W."/>
            <person name="Li Z."/>
            <person name="Hsiao Y.-Y."/>
            <person name="Qi Y."/>
            <person name="Fu T."/>
            <person name="Tang G."/>
            <person name="Zhang D."/>
            <person name="Sun W.-H."/>
            <person name="Liu D.-K."/>
            <person name="Li Y."/>
            <person name="Chen G.-Z."/>
            <person name="Liu X.-D."/>
            <person name="Liao X.-Y."/>
            <person name="Jiang Y.-T."/>
            <person name="Yu X."/>
            <person name="Hao Y."/>
            <person name="Huang J."/>
            <person name="Zhao X.-W."/>
            <person name="Ke S."/>
            <person name="Chen Y.-Y."/>
            <person name="Wu W.-L."/>
            <person name="Hsu J.-L."/>
            <person name="Lin Y.-F."/>
            <person name="Huang M.-D."/>
            <person name="Li C.-Y."/>
            <person name="Huang L."/>
            <person name="Wang Z.-W."/>
            <person name="Zhao X."/>
            <person name="Zhong W.-Y."/>
            <person name="Peng D.-H."/>
            <person name="Ahmad S."/>
            <person name="Lan S."/>
            <person name="Zhang J.-S."/>
            <person name="Tsai W.-C."/>
            <person name="Van De Peer Y."/>
            <person name="Liu Z.-J."/>
        </authorList>
    </citation>
    <scope>NUCLEOTIDE SEQUENCE</scope>
    <source>
        <strain evidence="3">SCP</strain>
        <tissue evidence="3">Leaves</tissue>
    </source>
</reference>
<feature type="coiled-coil region" evidence="1">
    <location>
        <begin position="262"/>
        <end position="292"/>
    </location>
</feature>
<dbReference type="Pfam" id="PF04842">
    <property type="entry name" value="DUF639"/>
    <property type="match status" value="1"/>
</dbReference>
<keyword evidence="1" id="KW-0175">Coiled coil</keyword>
<sequence length="494" mass="55009">MEMEPIPALPLDMCIKYLQRQSSPTGVALAEDEFILHVEGTAKTQRVVRHIGQTSWPGRLTLTNRALYFEASKAVSYEDALKLDISRPDVDHRVNAGSTGPWGAPLFDKAMIYESSQLSEPVVLEFPELTGSTRRDHWLALTKEVIFLHRFLSKFQIEPPLRAWEIQARTILGIFRLHAAREMLRISPPVPSSFLIFYLFDELPKGDYVLEELSNSLGGTDAMHPCSATLILKRLNISHRIVEDAEVKEGLEGQAGGVAESLVSLETTIGQAREEAKELVEAKASVEGLKEEGIAYSLLILMELLIPLNQVLPWFQRILSWENPLITLAVLALSMLITYKEWIGCALATFLLLGVIEMLRARHKKMAEKCKEIVVSTSSEQTTMESIVSAQHGLNSFHAAVQKANIAILKIRSIVVSRAPKHAISVMLVMAGAAVLLMVVPFKYVIMATILLFFASNSKAGKSMSDEQGNRRLREWWDSIPVIPVRIVSDGMTS</sequence>
<proteinExistence type="predicted"/>